<sequence>MLNAVDAPFGGEDELPDISHLSIDDSLVAYSTPHPRDVDDDIGDGDSLPNMGNDDSLPDAVGGDSLPGAVGGDSLPGAVGGDSHPDMGNDDSLPDAVGGDSLPGAVGGDSLPGAVGGDSLPGAVGGDSLPGAVGGDSHPDMGNDDSLPDAVGGDSLPGAVGGDSLPGAVGGDSLPGAVGGDSLPGAVGGDSLPGAVGGDCHPGTIGGDSLPSAEPILHEEIMGPHILKGICFLPDGKLVVGSKRSFEVFKTDRKRTYCKMDILCLSAHPMEQVIIIAGDEILQEWKYNGTNYQMTKTVNINCRPVDVVALENERVVVLDKTNIYMYENKERRSTYRLEQTVKIKAMCIDKSGRYIVGFTDKVESRGGDWMSMFSSKGEHDFQLQDLCIDSMDNIFVCDIKNKAVLKFDKEGHFIGRVVKTDGIPFHIAMYQDKMMAVHVKKNNSNFIYKYRL</sequence>
<feature type="region of interest" description="Disordered" evidence="1">
    <location>
        <begin position="31"/>
        <end position="212"/>
    </location>
</feature>
<dbReference type="EMBL" id="JAODUP010000330">
    <property type="protein sequence ID" value="KAK2152361.1"/>
    <property type="molecule type" value="Genomic_DNA"/>
</dbReference>
<reference evidence="2" key="1">
    <citation type="journal article" date="2023" name="Mol. Biol. Evol.">
        <title>Third-Generation Sequencing Reveals the Adaptive Role of the Epigenome in Three Deep-Sea Polychaetes.</title>
        <authorList>
            <person name="Perez M."/>
            <person name="Aroh O."/>
            <person name="Sun Y."/>
            <person name="Lan Y."/>
            <person name="Juniper S.K."/>
            <person name="Young C.R."/>
            <person name="Angers B."/>
            <person name="Qian P.Y."/>
        </authorList>
    </citation>
    <scope>NUCLEOTIDE SEQUENCE</scope>
    <source>
        <strain evidence="2">P08H-3</strain>
    </source>
</reference>
<dbReference type="InterPro" id="IPR011042">
    <property type="entry name" value="6-blade_b-propeller_TolB-like"/>
</dbReference>
<evidence type="ECO:0000256" key="1">
    <source>
        <dbReference type="SAM" id="MobiDB-lite"/>
    </source>
</evidence>
<dbReference type="PANTHER" id="PTHR34231:SF6">
    <property type="entry name" value="AGAP006868-PA"/>
    <property type="match status" value="1"/>
</dbReference>
<dbReference type="Gene3D" id="2.120.10.30">
    <property type="entry name" value="TolB, C-terminal domain"/>
    <property type="match status" value="1"/>
</dbReference>
<organism evidence="2 3">
    <name type="scientific">Paralvinella palmiformis</name>
    <dbReference type="NCBI Taxonomy" id="53620"/>
    <lineage>
        <taxon>Eukaryota</taxon>
        <taxon>Metazoa</taxon>
        <taxon>Spiralia</taxon>
        <taxon>Lophotrochozoa</taxon>
        <taxon>Annelida</taxon>
        <taxon>Polychaeta</taxon>
        <taxon>Sedentaria</taxon>
        <taxon>Canalipalpata</taxon>
        <taxon>Terebellida</taxon>
        <taxon>Terebelliformia</taxon>
        <taxon>Alvinellidae</taxon>
        <taxon>Paralvinella</taxon>
    </lineage>
</organism>
<protein>
    <submittedName>
        <fullName evidence="2">Uncharacterized protein</fullName>
    </submittedName>
</protein>
<dbReference type="SUPFAM" id="SSF63829">
    <property type="entry name" value="Calcium-dependent phosphotriesterase"/>
    <property type="match status" value="1"/>
</dbReference>
<gene>
    <name evidence="2" type="ORF">LSH36_330g02033</name>
</gene>
<comment type="caution">
    <text evidence="2">The sequence shown here is derived from an EMBL/GenBank/DDBJ whole genome shotgun (WGS) entry which is preliminary data.</text>
</comment>
<evidence type="ECO:0000313" key="2">
    <source>
        <dbReference type="EMBL" id="KAK2152361.1"/>
    </source>
</evidence>
<proteinExistence type="predicted"/>
<name>A0AAD9JGQ6_9ANNE</name>
<accession>A0AAD9JGQ6</accession>
<dbReference type="AlphaFoldDB" id="A0AAD9JGQ6"/>
<dbReference type="Proteomes" id="UP001208570">
    <property type="component" value="Unassembled WGS sequence"/>
</dbReference>
<keyword evidence="3" id="KW-1185">Reference proteome</keyword>
<dbReference type="PANTHER" id="PTHR34231">
    <property type="entry name" value="EXS-RELATED PROTEIN"/>
    <property type="match status" value="1"/>
</dbReference>
<evidence type="ECO:0000313" key="3">
    <source>
        <dbReference type="Proteomes" id="UP001208570"/>
    </source>
</evidence>